<protein>
    <submittedName>
        <fullName evidence="1">Uncharacterized protein</fullName>
    </submittedName>
</protein>
<sequence length="168" mass="19390">MVQSPFIPITWTLAVSNWQRHPWFTWSVDRYAQNNGLVAQYLANLRSSQRFRATPHCCKRCSDLQATGSLVTPVVEGFRGNNWPYLVGNVQEALGLDPATRSARRKSVHNYTDQVRNMGVHEDCSMSRRERKGAEKCSGWSTRWIAAGHKQTTSWENVGWRRQYWMDG</sequence>
<dbReference type="Proteomes" id="UP000799536">
    <property type="component" value="Unassembled WGS sequence"/>
</dbReference>
<proteinExistence type="predicted"/>
<name>A0A9P4JNF1_9PLEO</name>
<reference evidence="1" key="1">
    <citation type="journal article" date="2020" name="Stud. Mycol.">
        <title>101 Dothideomycetes genomes: a test case for predicting lifestyles and emergence of pathogens.</title>
        <authorList>
            <person name="Haridas S."/>
            <person name="Albert R."/>
            <person name="Binder M."/>
            <person name="Bloem J."/>
            <person name="Labutti K."/>
            <person name="Salamov A."/>
            <person name="Andreopoulos B."/>
            <person name="Baker S."/>
            <person name="Barry K."/>
            <person name="Bills G."/>
            <person name="Bluhm B."/>
            <person name="Cannon C."/>
            <person name="Castanera R."/>
            <person name="Culley D."/>
            <person name="Daum C."/>
            <person name="Ezra D."/>
            <person name="Gonzalez J."/>
            <person name="Henrissat B."/>
            <person name="Kuo A."/>
            <person name="Liang C."/>
            <person name="Lipzen A."/>
            <person name="Lutzoni F."/>
            <person name="Magnuson J."/>
            <person name="Mondo S."/>
            <person name="Nolan M."/>
            <person name="Ohm R."/>
            <person name="Pangilinan J."/>
            <person name="Park H.-J."/>
            <person name="Ramirez L."/>
            <person name="Alfaro M."/>
            <person name="Sun H."/>
            <person name="Tritt A."/>
            <person name="Yoshinaga Y."/>
            <person name="Zwiers L.-H."/>
            <person name="Turgeon B."/>
            <person name="Goodwin S."/>
            <person name="Spatafora J."/>
            <person name="Crous P."/>
            <person name="Grigoriev I."/>
        </authorList>
    </citation>
    <scope>NUCLEOTIDE SEQUENCE</scope>
    <source>
        <strain evidence="1">ATCC 74209</strain>
    </source>
</reference>
<accession>A0A9P4JNF1</accession>
<dbReference type="EMBL" id="ML993942">
    <property type="protein sequence ID" value="KAF2202290.1"/>
    <property type="molecule type" value="Genomic_DNA"/>
</dbReference>
<organism evidence="1 2">
    <name type="scientific">Delitschia confertaspora ATCC 74209</name>
    <dbReference type="NCBI Taxonomy" id="1513339"/>
    <lineage>
        <taxon>Eukaryota</taxon>
        <taxon>Fungi</taxon>
        <taxon>Dikarya</taxon>
        <taxon>Ascomycota</taxon>
        <taxon>Pezizomycotina</taxon>
        <taxon>Dothideomycetes</taxon>
        <taxon>Pleosporomycetidae</taxon>
        <taxon>Pleosporales</taxon>
        <taxon>Delitschiaceae</taxon>
        <taxon>Delitschia</taxon>
    </lineage>
</organism>
<comment type="caution">
    <text evidence="1">The sequence shown here is derived from an EMBL/GenBank/DDBJ whole genome shotgun (WGS) entry which is preliminary data.</text>
</comment>
<evidence type="ECO:0000313" key="1">
    <source>
        <dbReference type="EMBL" id="KAF2202290.1"/>
    </source>
</evidence>
<dbReference type="AlphaFoldDB" id="A0A9P4JNF1"/>
<keyword evidence="2" id="KW-1185">Reference proteome</keyword>
<gene>
    <name evidence="1" type="ORF">GQ43DRAFT_316045</name>
</gene>
<evidence type="ECO:0000313" key="2">
    <source>
        <dbReference type="Proteomes" id="UP000799536"/>
    </source>
</evidence>